<reference evidence="1" key="1">
    <citation type="submission" date="2020-02" db="EMBL/GenBank/DDBJ databases">
        <authorList>
            <person name="Meier V. D."/>
        </authorList>
    </citation>
    <scope>NUCLEOTIDE SEQUENCE</scope>
    <source>
        <strain evidence="1">AVDCRST_MAG56</strain>
    </source>
</reference>
<evidence type="ECO:0000313" key="1">
    <source>
        <dbReference type="EMBL" id="CAA9323606.1"/>
    </source>
</evidence>
<protein>
    <recommendedName>
        <fullName evidence="2">DUF3052 domain-containing protein</fullName>
    </recommendedName>
</protein>
<sequence length="154" mass="17039">MDAVFKKLNYKGQPVVVCLNAPASFDGRLQSIAGEAQVVTELEAAPEIEFLVAFVTRQEEIDRLVPQAAPRLKGDAVLWFCYPKGTSKRYACNFNRDTGWGVLGPHGLEGVRQVAIDEDWTALRFRKVDYIKTMTRKFGALSEGGKAKTGQTAE</sequence>
<dbReference type="AlphaFoldDB" id="A0A6J4L5Q2"/>
<name>A0A6J4L5Q2_9SPHI</name>
<gene>
    <name evidence="1" type="ORF">AVDCRST_MAG56-7423</name>
</gene>
<organism evidence="1">
    <name type="scientific">uncultured Cytophagales bacterium</name>
    <dbReference type="NCBI Taxonomy" id="158755"/>
    <lineage>
        <taxon>Bacteria</taxon>
        <taxon>Pseudomonadati</taxon>
        <taxon>Bacteroidota</taxon>
        <taxon>Sphingobacteriia</taxon>
        <taxon>Sphingobacteriales</taxon>
        <taxon>environmental samples</taxon>
    </lineage>
</organism>
<proteinExistence type="predicted"/>
<accession>A0A6J4L5Q2</accession>
<dbReference type="EMBL" id="CADCTQ010000585">
    <property type="protein sequence ID" value="CAA9323606.1"/>
    <property type="molecule type" value="Genomic_DNA"/>
</dbReference>
<evidence type="ECO:0008006" key="2">
    <source>
        <dbReference type="Google" id="ProtNLM"/>
    </source>
</evidence>